<feature type="compositionally biased region" description="Basic and acidic residues" evidence="1">
    <location>
        <begin position="15"/>
        <end position="28"/>
    </location>
</feature>
<name>A0ABM0JN75_APLCA</name>
<dbReference type="Proteomes" id="UP000694888">
    <property type="component" value="Unplaced"/>
</dbReference>
<evidence type="ECO:0000313" key="3">
    <source>
        <dbReference type="Proteomes" id="UP000694888"/>
    </source>
</evidence>
<organism evidence="3 4">
    <name type="scientific">Aplysia californica</name>
    <name type="common">California sea hare</name>
    <dbReference type="NCBI Taxonomy" id="6500"/>
    <lineage>
        <taxon>Eukaryota</taxon>
        <taxon>Metazoa</taxon>
        <taxon>Spiralia</taxon>
        <taxon>Lophotrochozoa</taxon>
        <taxon>Mollusca</taxon>
        <taxon>Gastropoda</taxon>
        <taxon>Heterobranchia</taxon>
        <taxon>Euthyneura</taxon>
        <taxon>Tectipleura</taxon>
        <taxon>Aplysiida</taxon>
        <taxon>Aplysioidea</taxon>
        <taxon>Aplysiidae</taxon>
        <taxon>Aplysia</taxon>
    </lineage>
</organism>
<proteinExistence type="predicted"/>
<keyword evidence="3" id="KW-1185">Reference proteome</keyword>
<dbReference type="SUPFAM" id="SSF52200">
    <property type="entry name" value="Toll/Interleukin receptor TIR domain"/>
    <property type="match status" value="1"/>
</dbReference>
<evidence type="ECO:0000313" key="4">
    <source>
        <dbReference type="RefSeq" id="XP_005097644.2"/>
    </source>
</evidence>
<sequence>MGDVNPDVGTTSKADTQEETRFENEAKDGDLSEFGKAGSTSSLLDAVSVYDIFVSYSSDSSDVPREFETVLRQNHPDLTVYCDGDDSKTGSSGLQETYIAADKTHCMVAFLSPGYIQSSQCNEEFNIVLARHYAQDSVLLIPVHTNALETVPRRFTSIPCIDMGSGTGEIALLAEKLADMVMRMKLRQSLCSALIFKQKLQERRAADFKRRFRLEGGQVVRNSTMSVEVKSGDVVYSFAEDCSKLAAIMCAVMKQRAPGLTCHLRPSNPTQRWGQLQSADLVVMFVSDLFISSLALLEELYMVLWRQRLEDQRTIAYFVQCDHGASTPFHLQALPFSVSLEDNLWRRLERASSNKSPRYMVDVDGVRGTFRCTVPQNLALTAAVQDILHLMPHRQGR</sequence>
<feature type="domain" description="TIR" evidence="2">
    <location>
        <begin position="48"/>
        <end position="194"/>
    </location>
</feature>
<dbReference type="Pfam" id="PF13676">
    <property type="entry name" value="TIR_2"/>
    <property type="match status" value="1"/>
</dbReference>
<dbReference type="RefSeq" id="XP_005097644.2">
    <property type="nucleotide sequence ID" value="XM_005097587.3"/>
</dbReference>
<evidence type="ECO:0000256" key="1">
    <source>
        <dbReference type="SAM" id="MobiDB-lite"/>
    </source>
</evidence>
<evidence type="ECO:0000259" key="2">
    <source>
        <dbReference type="PROSITE" id="PS50104"/>
    </source>
</evidence>
<dbReference type="Gene3D" id="3.40.50.10140">
    <property type="entry name" value="Toll/interleukin-1 receptor homology (TIR) domain"/>
    <property type="match status" value="1"/>
</dbReference>
<dbReference type="InterPro" id="IPR000157">
    <property type="entry name" value="TIR_dom"/>
</dbReference>
<dbReference type="PROSITE" id="PS50104">
    <property type="entry name" value="TIR"/>
    <property type="match status" value="1"/>
</dbReference>
<accession>A0ABM0JN75</accession>
<dbReference type="GeneID" id="101860892"/>
<gene>
    <name evidence="4" type="primary">LOC101860892</name>
</gene>
<dbReference type="InterPro" id="IPR035897">
    <property type="entry name" value="Toll_tir_struct_dom_sf"/>
</dbReference>
<reference evidence="4" key="1">
    <citation type="submission" date="2025-08" db="UniProtKB">
        <authorList>
            <consortium name="RefSeq"/>
        </authorList>
    </citation>
    <scope>IDENTIFICATION</scope>
</reference>
<protein>
    <submittedName>
        <fullName evidence="4">Uncharacterized protein LOC101860892</fullName>
    </submittedName>
</protein>
<feature type="region of interest" description="Disordered" evidence="1">
    <location>
        <begin position="1"/>
        <end position="28"/>
    </location>
</feature>